<dbReference type="EMBL" id="LGIA01000044">
    <property type="protein sequence ID" value="KOH46138.1"/>
    <property type="molecule type" value="Genomic_DNA"/>
</dbReference>
<keyword evidence="3" id="KW-1185">Reference proteome</keyword>
<evidence type="ECO:0000313" key="3">
    <source>
        <dbReference type="Proteomes" id="UP000036958"/>
    </source>
</evidence>
<dbReference type="AlphaFoldDB" id="A0A0L8VCT2"/>
<evidence type="ECO:0000256" key="1">
    <source>
        <dbReference type="SAM" id="MobiDB-lite"/>
    </source>
</evidence>
<feature type="region of interest" description="Disordered" evidence="1">
    <location>
        <begin position="240"/>
        <end position="261"/>
    </location>
</feature>
<organism evidence="2 3">
    <name type="scientific">Sunxiuqinia dokdonensis</name>
    <dbReference type="NCBI Taxonomy" id="1409788"/>
    <lineage>
        <taxon>Bacteria</taxon>
        <taxon>Pseudomonadati</taxon>
        <taxon>Bacteroidota</taxon>
        <taxon>Bacteroidia</taxon>
        <taxon>Marinilabiliales</taxon>
        <taxon>Prolixibacteraceae</taxon>
        <taxon>Sunxiuqinia</taxon>
    </lineage>
</organism>
<sequence length="261" mass="29718">MTSFKIPAASLEALKAIPQSKLKALPMPVATYLQEAEDLYLWSLDDQQRLAAAGLPEGTIESLRPRIDLCRALQARWSNATKIRSEAQKAFKEKLVLGIERQKSVVNACRYAFRKEPDLLKKLSMIVRTSPYPELFQSLNDLAVVGRDQQSLLAAIGFNSDELDELSLLADQLPELYAIVHADQNEIEKNEAKDLRDRSFFHLKEAVDEIRHCAKYVFLKEPARLEGYYSQYLKRKSSAQQLKKRQAQKNSNPVQLNGLQE</sequence>
<accession>A0A0L8VCT2</accession>
<dbReference type="RefSeq" id="WP_053180382.1">
    <property type="nucleotide sequence ID" value="NZ_LGIA01000044.1"/>
</dbReference>
<dbReference type="Proteomes" id="UP000036958">
    <property type="component" value="Unassembled WGS sequence"/>
</dbReference>
<proteinExistence type="predicted"/>
<name>A0A0L8VCT2_9BACT</name>
<evidence type="ECO:0000313" key="2">
    <source>
        <dbReference type="EMBL" id="KOH46138.1"/>
    </source>
</evidence>
<protein>
    <submittedName>
        <fullName evidence="2">Uncharacterized protein</fullName>
    </submittedName>
</protein>
<dbReference type="OrthoDB" id="1115578at2"/>
<comment type="caution">
    <text evidence="2">The sequence shown here is derived from an EMBL/GenBank/DDBJ whole genome shotgun (WGS) entry which is preliminary data.</text>
</comment>
<dbReference type="STRING" id="1409788.NC99_10500"/>
<gene>
    <name evidence="2" type="ORF">NC99_10500</name>
</gene>
<reference evidence="3" key="1">
    <citation type="submission" date="2015-07" db="EMBL/GenBank/DDBJ databases">
        <title>Genome sequencing of Sunxiuqinia dokdonensis strain SK.</title>
        <authorList>
            <person name="Ahn S."/>
            <person name="Kim B.-C."/>
        </authorList>
    </citation>
    <scope>NUCLEOTIDE SEQUENCE [LARGE SCALE GENOMIC DNA]</scope>
    <source>
        <strain evidence="3">SK</strain>
    </source>
</reference>
<feature type="compositionally biased region" description="Polar residues" evidence="1">
    <location>
        <begin position="248"/>
        <end position="261"/>
    </location>
</feature>